<dbReference type="EMBL" id="FOLH01000004">
    <property type="protein sequence ID" value="SFC28345.1"/>
    <property type="molecule type" value="Genomic_DNA"/>
</dbReference>
<accession>A0A1I1HX38</accession>
<dbReference type="STRING" id="1122252.SAMN05660443_2065"/>
<name>A0A1I1HX38_9GAMM</name>
<dbReference type="AlphaFoldDB" id="A0A1I1HX38"/>
<organism evidence="1 2">
    <name type="scientific">Marinospirillum celere</name>
    <dbReference type="NCBI Taxonomy" id="1122252"/>
    <lineage>
        <taxon>Bacteria</taxon>
        <taxon>Pseudomonadati</taxon>
        <taxon>Pseudomonadota</taxon>
        <taxon>Gammaproteobacteria</taxon>
        <taxon>Oceanospirillales</taxon>
        <taxon>Oceanospirillaceae</taxon>
        <taxon>Marinospirillum</taxon>
    </lineage>
</organism>
<gene>
    <name evidence="1" type="ORF">SAMN05660443_2065</name>
</gene>
<keyword evidence="2" id="KW-1185">Reference proteome</keyword>
<proteinExistence type="predicted"/>
<dbReference type="Proteomes" id="UP000199058">
    <property type="component" value="Unassembled WGS sequence"/>
</dbReference>
<sequence length="66" mass="7142">MNEAMLTSVKDTCPYCGSDLELAVDISSGSQEFIEDCEVCCAPITIVTEVDLSGHLLSTQLKRESD</sequence>
<evidence type="ECO:0000313" key="1">
    <source>
        <dbReference type="EMBL" id="SFC28345.1"/>
    </source>
</evidence>
<dbReference type="InterPro" id="IPR025990">
    <property type="entry name" value="zinc_ribbon_bacterial"/>
</dbReference>
<dbReference type="Pfam" id="PF14255">
    <property type="entry name" value="Zn_ribbon_21"/>
    <property type="match status" value="1"/>
</dbReference>
<reference evidence="1 2" key="1">
    <citation type="submission" date="2016-10" db="EMBL/GenBank/DDBJ databases">
        <authorList>
            <person name="de Groot N.N."/>
        </authorList>
    </citation>
    <scope>NUCLEOTIDE SEQUENCE [LARGE SCALE GENOMIC DNA]</scope>
    <source>
        <strain evidence="1 2">DSM 18438</strain>
    </source>
</reference>
<dbReference type="RefSeq" id="WP_245751747.1">
    <property type="nucleotide sequence ID" value="NZ_FOLH01000004.1"/>
</dbReference>
<evidence type="ECO:0000313" key="2">
    <source>
        <dbReference type="Proteomes" id="UP000199058"/>
    </source>
</evidence>
<protein>
    <submittedName>
        <fullName evidence="1">Cysteine-rich CPXCG</fullName>
    </submittedName>
</protein>